<dbReference type="InterPro" id="IPR000863">
    <property type="entry name" value="Sulfotransferase_dom"/>
</dbReference>
<proteinExistence type="inferred from homology"/>
<sequence>MVANGLRTKSKCKERSGVLGSREIIYVARNAKDVAVSYYYFYKMALVHPDPGSWDEFLEKYITGEVAYGSWYEHVKGWWEKRKDHSILYLLYEDMKEDPKREIRKVMQFMEKELGEETLERINHHTTFKEMKDNVMTNYKAIPKWRMDQNASTFMRKGATGDWKNHFSVAQNEKFDEVYERSMAGSLLRFRTEI</sequence>
<accession>A0AAV7PA79</accession>
<dbReference type="PANTHER" id="PTHR11783">
    <property type="entry name" value="SULFOTRANSFERASE SULT"/>
    <property type="match status" value="1"/>
</dbReference>
<organism evidence="5 6">
    <name type="scientific">Pleurodeles waltl</name>
    <name type="common">Iberian ribbed newt</name>
    <dbReference type="NCBI Taxonomy" id="8319"/>
    <lineage>
        <taxon>Eukaryota</taxon>
        <taxon>Metazoa</taxon>
        <taxon>Chordata</taxon>
        <taxon>Craniata</taxon>
        <taxon>Vertebrata</taxon>
        <taxon>Euteleostomi</taxon>
        <taxon>Amphibia</taxon>
        <taxon>Batrachia</taxon>
        <taxon>Caudata</taxon>
        <taxon>Salamandroidea</taxon>
        <taxon>Salamandridae</taxon>
        <taxon>Pleurodelinae</taxon>
        <taxon>Pleurodeles</taxon>
    </lineage>
</organism>
<dbReference type="Pfam" id="PF00685">
    <property type="entry name" value="Sulfotransfer_1"/>
    <property type="match status" value="1"/>
</dbReference>
<evidence type="ECO:0000313" key="5">
    <source>
        <dbReference type="EMBL" id="KAJ1125228.1"/>
    </source>
</evidence>
<dbReference type="InterPro" id="IPR027417">
    <property type="entry name" value="P-loop_NTPase"/>
</dbReference>
<gene>
    <name evidence="5" type="ORF">NDU88_003662</name>
</gene>
<dbReference type="SUPFAM" id="SSF52540">
    <property type="entry name" value="P-loop containing nucleoside triphosphate hydrolases"/>
    <property type="match status" value="1"/>
</dbReference>
<dbReference type="Gene3D" id="3.40.50.300">
    <property type="entry name" value="P-loop containing nucleotide triphosphate hydrolases"/>
    <property type="match status" value="1"/>
</dbReference>
<name>A0AAV7PA79_PLEWA</name>
<dbReference type="EMBL" id="JANPWB010000011">
    <property type="protein sequence ID" value="KAJ1125228.1"/>
    <property type="molecule type" value="Genomic_DNA"/>
</dbReference>
<dbReference type="GO" id="GO:0008146">
    <property type="term" value="F:sulfotransferase activity"/>
    <property type="evidence" value="ECO:0007669"/>
    <property type="project" value="InterPro"/>
</dbReference>
<feature type="domain" description="Sulfotransferase" evidence="4">
    <location>
        <begin position="24"/>
        <end position="186"/>
    </location>
</feature>
<dbReference type="Proteomes" id="UP001066276">
    <property type="component" value="Chromosome 7"/>
</dbReference>
<dbReference type="EC" id="2.8.2.-" evidence="3"/>
<reference evidence="5" key="1">
    <citation type="journal article" date="2022" name="bioRxiv">
        <title>Sequencing and chromosome-scale assembly of the giantPleurodeles waltlgenome.</title>
        <authorList>
            <person name="Brown T."/>
            <person name="Elewa A."/>
            <person name="Iarovenko S."/>
            <person name="Subramanian E."/>
            <person name="Araus A.J."/>
            <person name="Petzold A."/>
            <person name="Susuki M."/>
            <person name="Suzuki K.-i.T."/>
            <person name="Hayashi T."/>
            <person name="Toyoda A."/>
            <person name="Oliveira C."/>
            <person name="Osipova E."/>
            <person name="Leigh N.D."/>
            <person name="Simon A."/>
            <person name="Yun M.H."/>
        </authorList>
    </citation>
    <scope>NUCLEOTIDE SEQUENCE</scope>
    <source>
        <strain evidence="5">20211129_DDA</strain>
        <tissue evidence="5">Liver</tissue>
    </source>
</reference>
<evidence type="ECO:0000256" key="2">
    <source>
        <dbReference type="ARBA" id="ARBA00022679"/>
    </source>
</evidence>
<protein>
    <recommendedName>
        <fullName evidence="3">Sulfotransferase</fullName>
        <ecNumber evidence="3">2.8.2.-</ecNumber>
    </recommendedName>
</protein>
<keyword evidence="2 3" id="KW-0808">Transferase</keyword>
<evidence type="ECO:0000256" key="1">
    <source>
        <dbReference type="ARBA" id="ARBA00005771"/>
    </source>
</evidence>
<keyword evidence="6" id="KW-1185">Reference proteome</keyword>
<evidence type="ECO:0000256" key="3">
    <source>
        <dbReference type="RuleBase" id="RU361155"/>
    </source>
</evidence>
<evidence type="ECO:0000313" key="6">
    <source>
        <dbReference type="Proteomes" id="UP001066276"/>
    </source>
</evidence>
<evidence type="ECO:0000259" key="4">
    <source>
        <dbReference type="Pfam" id="PF00685"/>
    </source>
</evidence>
<comment type="similarity">
    <text evidence="1 3">Belongs to the sulfotransferase 1 family.</text>
</comment>
<comment type="caution">
    <text evidence="5">The sequence shown here is derived from an EMBL/GenBank/DDBJ whole genome shotgun (WGS) entry which is preliminary data.</text>
</comment>
<dbReference type="AlphaFoldDB" id="A0AAV7PA79"/>